<evidence type="ECO:0000313" key="1">
    <source>
        <dbReference type="EMBL" id="MBX45402.1"/>
    </source>
</evidence>
<protein>
    <submittedName>
        <fullName evidence="1">Uncharacterized protein</fullName>
    </submittedName>
</protein>
<name>A0A2P2NSB2_RHIMU</name>
<organism evidence="1">
    <name type="scientific">Rhizophora mucronata</name>
    <name type="common">Asiatic mangrove</name>
    <dbReference type="NCBI Taxonomy" id="61149"/>
    <lineage>
        <taxon>Eukaryota</taxon>
        <taxon>Viridiplantae</taxon>
        <taxon>Streptophyta</taxon>
        <taxon>Embryophyta</taxon>
        <taxon>Tracheophyta</taxon>
        <taxon>Spermatophyta</taxon>
        <taxon>Magnoliopsida</taxon>
        <taxon>eudicotyledons</taxon>
        <taxon>Gunneridae</taxon>
        <taxon>Pentapetalae</taxon>
        <taxon>rosids</taxon>
        <taxon>fabids</taxon>
        <taxon>Malpighiales</taxon>
        <taxon>Rhizophoraceae</taxon>
        <taxon>Rhizophora</taxon>
    </lineage>
</organism>
<proteinExistence type="predicted"/>
<reference evidence="1" key="1">
    <citation type="submission" date="2018-02" db="EMBL/GenBank/DDBJ databases">
        <title>Rhizophora mucronata_Transcriptome.</title>
        <authorList>
            <person name="Meera S.P."/>
            <person name="Sreeshan A."/>
            <person name="Augustine A."/>
        </authorList>
    </citation>
    <scope>NUCLEOTIDE SEQUENCE</scope>
    <source>
        <tissue evidence="1">Leaf</tissue>
    </source>
</reference>
<dbReference type="EMBL" id="GGEC01064918">
    <property type="protein sequence ID" value="MBX45402.1"/>
    <property type="molecule type" value="Transcribed_RNA"/>
</dbReference>
<dbReference type="AlphaFoldDB" id="A0A2P2NSB2"/>
<accession>A0A2P2NSB2</accession>
<sequence>MKAGQGEGSFLPIVFFVRKPITCVRNSHDLFT</sequence>